<dbReference type="Gene3D" id="3.40.50.2300">
    <property type="match status" value="2"/>
</dbReference>
<dbReference type="GO" id="GO:0005886">
    <property type="term" value="C:plasma membrane"/>
    <property type="evidence" value="ECO:0007669"/>
    <property type="project" value="UniProtKB-SubCell"/>
</dbReference>
<keyword evidence="5 11" id="KW-1133">Transmembrane helix</keyword>
<dbReference type="InterPro" id="IPR000337">
    <property type="entry name" value="GPCR_3"/>
</dbReference>
<dbReference type="Ensembl" id="ENSCMIT00000022411.1">
    <property type="protein sequence ID" value="ENSCMIP00000022024.1"/>
    <property type="gene ID" value="ENSCMIG00000009989.1"/>
</dbReference>
<keyword evidence="7 11" id="KW-0472">Membrane</keyword>
<reference evidence="15" key="2">
    <citation type="journal article" date="2007" name="PLoS Biol.">
        <title>Survey sequencing and comparative analysis of the elephant shark (Callorhinchus milii) genome.</title>
        <authorList>
            <person name="Venkatesh B."/>
            <person name="Kirkness E.F."/>
            <person name="Loh Y.H."/>
            <person name="Halpern A.L."/>
            <person name="Lee A.P."/>
            <person name="Johnson J."/>
            <person name="Dandona N."/>
            <person name="Viswanathan L.D."/>
            <person name="Tay A."/>
            <person name="Venter J.C."/>
            <person name="Strausberg R.L."/>
            <person name="Brenner S."/>
        </authorList>
    </citation>
    <scope>NUCLEOTIDE SEQUENCE [LARGE SCALE GENOMIC DNA]</scope>
</reference>
<evidence type="ECO:0000313" key="15">
    <source>
        <dbReference type="Proteomes" id="UP000314986"/>
    </source>
</evidence>
<organism evidence="14 15">
    <name type="scientific">Callorhinchus milii</name>
    <name type="common">Ghost shark</name>
    <dbReference type="NCBI Taxonomy" id="7868"/>
    <lineage>
        <taxon>Eukaryota</taxon>
        <taxon>Metazoa</taxon>
        <taxon>Chordata</taxon>
        <taxon>Craniata</taxon>
        <taxon>Vertebrata</taxon>
        <taxon>Chondrichthyes</taxon>
        <taxon>Holocephali</taxon>
        <taxon>Chimaeriformes</taxon>
        <taxon>Callorhinchidae</taxon>
        <taxon>Callorhinchus</taxon>
    </lineage>
</organism>
<evidence type="ECO:0000256" key="2">
    <source>
        <dbReference type="ARBA" id="ARBA00022475"/>
    </source>
</evidence>
<keyword evidence="15" id="KW-1185">Reference proteome</keyword>
<reference evidence="14" key="4">
    <citation type="submission" date="2025-08" db="UniProtKB">
        <authorList>
            <consortium name="Ensembl"/>
        </authorList>
    </citation>
    <scope>IDENTIFICATION</scope>
</reference>
<dbReference type="FunFam" id="3.40.50.2300:FF:000016">
    <property type="entry name" value="Taste 1 receptor member 2"/>
    <property type="match status" value="1"/>
</dbReference>
<comment type="subcellular location">
    <subcellularLocation>
        <location evidence="1">Cell membrane</location>
        <topology evidence="1">Multi-pass membrane protein</topology>
    </subcellularLocation>
</comment>
<evidence type="ECO:0000256" key="7">
    <source>
        <dbReference type="ARBA" id="ARBA00023136"/>
    </source>
</evidence>
<dbReference type="PRINTS" id="PR00248">
    <property type="entry name" value="GPCRMGR"/>
</dbReference>
<evidence type="ECO:0000256" key="9">
    <source>
        <dbReference type="ARBA" id="ARBA00023180"/>
    </source>
</evidence>
<evidence type="ECO:0000256" key="4">
    <source>
        <dbReference type="ARBA" id="ARBA00022729"/>
    </source>
</evidence>
<feature type="chain" id="PRO_5021442135" description="Receptor ligand binding region domain-containing protein" evidence="12">
    <location>
        <begin position="21"/>
        <end position="525"/>
    </location>
</feature>
<dbReference type="InterPro" id="IPR028082">
    <property type="entry name" value="Peripla_BP_I"/>
</dbReference>
<keyword evidence="2" id="KW-1003">Cell membrane</keyword>
<keyword evidence="10" id="KW-0807">Transducer</keyword>
<proteinExistence type="predicted"/>
<dbReference type="InParanoid" id="A0A4W3IMT9"/>
<accession>A0A4W3IMT9</accession>
<dbReference type="PROSITE" id="PS51257">
    <property type="entry name" value="PROKAR_LIPOPROTEIN"/>
    <property type="match status" value="1"/>
</dbReference>
<keyword evidence="3 11" id="KW-0812">Transmembrane</keyword>
<evidence type="ECO:0000256" key="3">
    <source>
        <dbReference type="ARBA" id="ARBA00022692"/>
    </source>
</evidence>
<reference evidence="15" key="1">
    <citation type="journal article" date="2006" name="Science">
        <title>Ancient noncoding elements conserved in the human genome.</title>
        <authorList>
            <person name="Venkatesh B."/>
            <person name="Kirkness E.F."/>
            <person name="Loh Y.H."/>
            <person name="Halpern A.L."/>
            <person name="Lee A.P."/>
            <person name="Johnson J."/>
            <person name="Dandona N."/>
            <person name="Viswanathan L.D."/>
            <person name="Tay A."/>
            <person name="Venter J.C."/>
            <person name="Strausberg R.L."/>
            <person name="Brenner S."/>
        </authorList>
    </citation>
    <scope>NUCLEOTIDE SEQUENCE [LARGE SCALE GENOMIC DNA]</scope>
</reference>
<dbReference type="InterPro" id="IPR000068">
    <property type="entry name" value="GPCR_3_Ca_sens_rcpt-rel"/>
</dbReference>
<dbReference type="InterPro" id="IPR001828">
    <property type="entry name" value="ANF_lig-bd_rcpt"/>
</dbReference>
<dbReference type="PANTHER" id="PTHR24061">
    <property type="entry name" value="CALCIUM-SENSING RECEPTOR-RELATED"/>
    <property type="match status" value="1"/>
</dbReference>
<keyword evidence="4 12" id="KW-0732">Signal</keyword>
<dbReference type="OMA" id="WICSEDI"/>
<dbReference type="Pfam" id="PF01094">
    <property type="entry name" value="ANF_receptor"/>
    <property type="match status" value="1"/>
</dbReference>
<dbReference type="PRINTS" id="PR00592">
    <property type="entry name" value="CASENSINGR"/>
</dbReference>
<evidence type="ECO:0000313" key="14">
    <source>
        <dbReference type="Ensembl" id="ENSCMIP00000022024.1"/>
    </source>
</evidence>
<feature type="transmembrane region" description="Helical" evidence="11">
    <location>
        <begin position="489"/>
        <end position="517"/>
    </location>
</feature>
<reference evidence="15" key="3">
    <citation type="journal article" date="2014" name="Nature">
        <title>Elephant shark genome provides unique insights into gnathostome evolution.</title>
        <authorList>
            <consortium name="International Elephant Shark Genome Sequencing Consortium"/>
            <person name="Venkatesh B."/>
            <person name="Lee A.P."/>
            <person name="Ravi V."/>
            <person name="Maurya A.K."/>
            <person name="Lian M.M."/>
            <person name="Swann J.B."/>
            <person name="Ohta Y."/>
            <person name="Flajnik M.F."/>
            <person name="Sutoh Y."/>
            <person name="Kasahara M."/>
            <person name="Hoon S."/>
            <person name="Gangu V."/>
            <person name="Roy S.W."/>
            <person name="Irimia M."/>
            <person name="Korzh V."/>
            <person name="Kondrychyn I."/>
            <person name="Lim Z.W."/>
            <person name="Tay B.H."/>
            <person name="Tohari S."/>
            <person name="Kong K.W."/>
            <person name="Ho S."/>
            <person name="Lorente-Galdos B."/>
            <person name="Quilez J."/>
            <person name="Marques-Bonet T."/>
            <person name="Raney B.J."/>
            <person name="Ingham P.W."/>
            <person name="Tay A."/>
            <person name="Hillier L.W."/>
            <person name="Minx P."/>
            <person name="Boehm T."/>
            <person name="Wilson R.K."/>
            <person name="Brenner S."/>
            <person name="Warren W.C."/>
        </authorList>
    </citation>
    <scope>NUCLEOTIDE SEQUENCE [LARGE SCALE GENOMIC DNA]</scope>
</reference>
<evidence type="ECO:0000259" key="13">
    <source>
        <dbReference type="Pfam" id="PF01094"/>
    </source>
</evidence>
<dbReference type="GeneTree" id="ENSGT01050000244874"/>
<evidence type="ECO:0000256" key="6">
    <source>
        <dbReference type="ARBA" id="ARBA00023040"/>
    </source>
</evidence>
<evidence type="ECO:0000256" key="1">
    <source>
        <dbReference type="ARBA" id="ARBA00004651"/>
    </source>
</evidence>
<feature type="transmembrane region" description="Helical" evidence="11">
    <location>
        <begin position="459"/>
        <end position="477"/>
    </location>
</feature>
<evidence type="ECO:0000256" key="10">
    <source>
        <dbReference type="ARBA" id="ARBA00023224"/>
    </source>
</evidence>
<dbReference type="AlphaFoldDB" id="A0A4W3IMT9"/>
<dbReference type="GO" id="GO:0004930">
    <property type="term" value="F:G protein-coupled receptor activity"/>
    <property type="evidence" value="ECO:0007669"/>
    <property type="project" value="UniProtKB-KW"/>
</dbReference>
<feature type="domain" description="Receptor ligand binding region" evidence="13">
    <location>
        <begin position="84"/>
        <end position="444"/>
    </location>
</feature>
<keyword evidence="8" id="KW-0675">Receptor</keyword>
<keyword evidence="6" id="KW-0297">G-protein coupled receptor</keyword>
<name>A0A4W3IMT9_CALMI</name>
<evidence type="ECO:0000256" key="12">
    <source>
        <dbReference type="SAM" id="SignalP"/>
    </source>
</evidence>
<evidence type="ECO:0000256" key="11">
    <source>
        <dbReference type="SAM" id="Phobius"/>
    </source>
</evidence>
<dbReference type="STRING" id="7868.ENSCMIP00000022024"/>
<dbReference type="SUPFAM" id="SSF53822">
    <property type="entry name" value="Periplasmic binding protein-like I"/>
    <property type="match status" value="1"/>
</dbReference>
<reference evidence="14" key="5">
    <citation type="submission" date="2025-09" db="UniProtKB">
        <authorList>
            <consortium name="Ensembl"/>
        </authorList>
    </citation>
    <scope>IDENTIFICATION</scope>
</reference>
<dbReference type="Proteomes" id="UP000314986">
    <property type="component" value="Unassembled WGS sequence"/>
</dbReference>
<sequence>MCPRYLSFISIFLACRSAEGKCIPNGRIRSAIDVGNFTEIVNFEIYMCHYHYTSNTSNRLALKINVISEGEFYPLFLFRLFRFAMAIIFAIEEINKDPTLLPNITLGYWISDSCGMVAMSIKTTFEFLNRLEKTSSAVTCKRAPAVSAIIGDSSSSMSAIATLIRGFRIPLVSYFATCECLSNRREYPSFFRTIPSDYFQVRALAQLVKHFGWTWIGTIRSDDDYGNFGMKAFTKAVQQLGVCIAFSESFHITYSREELLKSIDVIKKSTTNVVVAFLAQSDMTLLLKEIVRQNVTGIQWIGSEAWVTTTHLSPEESRRFLSGTIGIAIRKVHVPGLREFLLRVHPSAYPGNRLVKEFWEMTFNCTLRNEEHKADGIKECTGREDLRTVNNTYTDVSQYRVTYNVYTATYAIAHALHDMLSCESGKGSFSNKSCANISNFQPWQVSSSSHALSCKHYTIQQYLSFFCVLFYINRTLCPRICGSKIVTNLLLNWVFSAFCVFLVSYFNVGRIHIIWLFTFPERTFR</sequence>
<dbReference type="PANTHER" id="PTHR24061:SF528">
    <property type="entry name" value="C-FAMILY ODORANT RECEPTOR OLFCD2-RELATED"/>
    <property type="match status" value="1"/>
</dbReference>
<protein>
    <recommendedName>
        <fullName evidence="13">Receptor ligand binding region domain-containing protein</fullName>
    </recommendedName>
</protein>
<keyword evidence="9" id="KW-0325">Glycoprotein</keyword>
<feature type="signal peptide" evidence="12">
    <location>
        <begin position="1"/>
        <end position="20"/>
    </location>
</feature>
<evidence type="ECO:0000256" key="5">
    <source>
        <dbReference type="ARBA" id="ARBA00022989"/>
    </source>
</evidence>
<evidence type="ECO:0000256" key="8">
    <source>
        <dbReference type="ARBA" id="ARBA00023170"/>
    </source>
</evidence>